<accession>A0A5J6GAK9</accession>
<feature type="region of interest" description="Disordered" evidence="2">
    <location>
        <begin position="1"/>
        <end position="21"/>
    </location>
</feature>
<evidence type="ECO:0000256" key="2">
    <source>
        <dbReference type="SAM" id="MobiDB-lite"/>
    </source>
</evidence>
<evidence type="ECO:0000313" key="5">
    <source>
        <dbReference type="Proteomes" id="UP000325529"/>
    </source>
</evidence>
<feature type="domain" description="Lipid/polyisoprenoid-binding YceI-like" evidence="3">
    <location>
        <begin position="33"/>
        <end position="202"/>
    </location>
</feature>
<feature type="compositionally biased region" description="Low complexity" evidence="2">
    <location>
        <begin position="11"/>
        <end position="21"/>
    </location>
</feature>
<dbReference type="PANTHER" id="PTHR34406">
    <property type="entry name" value="PROTEIN YCEI"/>
    <property type="match status" value="1"/>
</dbReference>
<organism evidence="4 5">
    <name type="scientific">Streptomyces kanamyceticus</name>
    <dbReference type="NCBI Taxonomy" id="1967"/>
    <lineage>
        <taxon>Bacteria</taxon>
        <taxon>Bacillati</taxon>
        <taxon>Actinomycetota</taxon>
        <taxon>Actinomycetes</taxon>
        <taxon>Kitasatosporales</taxon>
        <taxon>Streptomycetaceae</taxon>
        <taxon>Streptomyces</taxon>
    </lineage>
</organism>
<proteinExistence type="inferred from homology"/>
<evidence type="ECO:0000259" key="3">
    <source>
        <dbReference type="SMART" id="SM00867"/>
    </source>
</evidence>
<dbReference type="Proteomes" id="UP000325529">
    <property type="component" value="Chromosome"/>
</dbReference>
<protein>
    <submittedName>
        <fullName evidence="4">Polyisoprenoid-binding protein</fullName>
    </submittedName>
</protein>
<keyword evidence="5" id="KW-1185">Reference proteome</keyword>
<reference evidence="4 5" key="1">
    <citation type="submission" date="2017-09" db="EMBL/GenBank/DDBJ databases">
        <authorList>
            <person name="Lee N."/>
            <person name="Cho B.-K."/>
        </authorList>
    </citation>
    <scope>NUCLEOTIDE SEQUENCE [LARGE SCALE GENOMIC DNA]</scope>
    <source>
        <strain evidence="4 5">ATCC 12853</strain>
    </source>
</reference>
<dbReference type="SUPFAM" id="SSF101874">
    <property type="entry name" value="YceI-like"/>
    <property type="match status" value="1"/>
</dbReference>
<feature type="compositionally biased region" description="Basic and acidic residues" evidence="2">
    <location>
        <begin position="1"/>
        <end position="10"/>
    </location>
</feature>
<dbReference type="KEGG" id="ska:CP970_12555"/>
<dbReference type="OrthoDB" id="9811006at2"/>
<dbReference type="InterPro" id="IPR007372">
    <property type="entry name" value="Lipid/polyisoprenoid-bd_YceI"/>
</dbReference>
<dbReference type="Gene3D" id="2.40.128.110">
    <property type="entry name" value="Lipid/polyisoprenoid-binding, YceI-like"/>
    <property type="match status" value="1"/>
</dbReference>
<dbReference type="SMART" id="SM00867">
    <property type="entry name" value="YceI"/>
    <property type="match status" value="1"/>
</dbReference>
<dbReference type="EMBL" id="CP023699">
    <property type="protein sequence ID" value="QEU91602.1"/>
    <property type="molecule type" value="Genomic_DNA"/>
</dbReference>
<gene>
    <name evidence="4" type="ORF">CP970_12555</name>
</gene>
<name>A0A5J6GAK9_STRKN</name>
<dbReference type="Pfam" id="PF04264">
    <property type="entry name" value="YceI"/>
    <property type="match status" value="1"/>
</dbReference>
<dbReference type="RefSeq" id="WP_055557151.1">
    <property type="nucleotide sequence ID" value="NZ_CP023699.1"/>
</dbReference>
<evidence type="ECO:0000313" key="4">
    <source>
        <dbReference type="EMBL" id="QEU91602.1"/>
    </source>
</evidence>
<dbReference type="AlphaFoldDB" id="A0A5J6GAK9"/>
<dbReference type="InterPro" id="IPR036761">
    <property type="entry name" value="TTHA0802/YceI-like_sf"/>
</dbReference>
<evidence type="ECO:0000256" key="1">
    <source>
        <dbReference type="ARBA" id="ARBA00008812"/>
    </source>
</evidence>
<sequence length="209" mass="22028">MGLFNRKNDTDTTTATAAAPAPASADLAALTGTYTIDPAHSTIGFVARHAMVTNVKGSFRDASGTLSLDGADPSRSTASIDVTMDSIDTGNADRDGHLKSADFFKTDEFPQMTFRSTAAESLGGDDYRITGDLTILGTTKPLSIDLEFNGLAKDPFGNERVGFEGKAEILRSAWGLTWNAALETGGVLVSDKIKLNFDISAIKDVKGGE</sequence>
<comment type="similarity">
    <text evidence="1">Belongs to the UPF0312 family.</text>
</comment>
<dbReference type="PANTHER" id="PTHR34406:SF1">
    <property type="entry name" value="PROTEIN YCEI"/>
    <property type="match status" value="1"/>
</dbReference>